<evidence type="ECO:0000313" key="3">
    <source>
        <dbReference type="EMBL" id="MDT9591800.1"/>
    </source>
</evidence>
<reference evidence="3 4" key="1">
    <citation type="submission" date="2023-08" db="EMBL/GenBank/DDBJ databases">
        <title>Nocardioides seae sp. nov., a bacterium isolated from a soil.</title>
        <authorList>
            <person name="Wang X."/>
        </authorList>
    </citation>
    <scope>NUCLEOTIDE SEQUENCE [LARGE SCALE GENOMIC DNA]</scope>
    <source>
        <strain evidence="3 4">YZH12</strain>
    </source>
</reference>
<feature type="region of interest" description="Disordered" evidence="1">
    <location>
        <begin position="21"/>
        <end position="75"/>
    </location>
</feature>
<comment type="caution">
    <text evidence="3">The sequence shown here is derived from an EMBL/GenBank/DDBJ whole genome shotgun (WGS) entry which is preliminary data.</text>
</comment>
<dbReference type="InterPro" id="IPR003709">
    <property type="entry name" value="VanY-like_core_dom"/>
</dbReference>
<dbReference type="Proteomes" id="UP001268542">
    <property type="component" value="Unassembled WGS sequence"/>
</dbReference>
<evidence type="ECO:0000256" key="1">
    <source>
        <dbReference type="SAM" id="MobiDB-lite"/>
    </source>
</evidence>
<sequence>MAAASVLTVALVAGEVRRGAAPSVVADAPTTEAATGAPADLAADRPKRRPAGLASPHQDDTVAPFDLSARSTTDPASPWVVVNKQRPLDPLDFRPATTTVEGLEVAEVAAGPLADMLAAARAEGAPLGLTSAYRSFDHQSRIHADLVDDHGRAEAERLSARPGHSEHQTGLAVDVVDPGRRSCDLSACFAETPGGRWVAAEAWRFGFLVRYPAGAEAVTGYAPEPWHLRYVGTELAAELRRTGTATLEELFAVPGGGYPD</sequence>
<dbReference type="InterPro" id="IPR058193">
    <property type="entry name" value="VanY/YodJ_core_dom"/>
</dbReference>
<accession>A0ABU3PRE3</accession>
<dbReference type="InterPro" id="IPR052179">
    <property type="entry name" value="DD-CPase-like"/>
</dbReference>
<evidence type="ECO:0000259" key="2">
    <source>
        <dbReference type="Pfam" id="PF02557"/>
    </source>
</evidence>
<dbReference type="SUPFAM" id="SSF55166">
    <property type="entry name" value="Hedgehog/DD-peptidase"/>
    <property type="match status" value="1"/>
</dbReference>
<organism evidence="3 4">
    <name type="scientific">Nocardioides imazamoxiresistens</name>
    <dbReference type="NCBI Taxonomy" id="3231893"/>
    <lineage>
        <taxon>Bacteria</taxon>
        <taxon>Bacillati</taxon>
        <taxon>Actinomycetota</taxon>
        <taxon>Actinomycetes</taxon>
        <taxon>Propionibacteriales</taxon>
        <taxon>Nocardioidaceae</taxon>
        <taxon>Nocardioides</taxon>
    </lineage>
</organism>
<gene>
    <name evidence="3" type="ORF">RDV89_01880</name>
</gene>
<feature type="domain" description="D-alanyl-D-alanine carboxypeptidase-like core" evidence="2">
    <location>
        <begin position="106"/>
        <end position="232"/>
    </location>
</feature>
<dbReference type="CDD" id="cd14852">
    <property type="entry name" value="LD-carboxypeptidase"/>
    <property type="match status" value="1"/>
</dbReference>
<dbReference type="Pfam" id="PF02557">
    <property type="entry name" value="VanY"/>
    <property type="match status" value="1"/>
</dbReference>
<dbReference type="PANTHER" id="PTHR34385:SF1">
    <property type="entry name" value="PEPTIDOGLYCAN L-ALANYL-D-GLUTAMATE ENDOPEPTIDASE CWLK"/>
    <property type="match status" value="1"/>
</dbReference>
<keyword evidence="4" id="KW-1185">Reference proteome</keyword>
<evidence type="ECO:0000313" key="4">
    <source>
        <dbReference type="Proteomes" id="UP001268542"/>
    </source>
</evidence>
<proteinExistence type="predicted"/>
<dbReference type="InterPro" id="IPR009045">
    <property type="entry name" value="Zn_M74/Hedgehog-like"/>
</dbReference>
<feature type="compositionally biased region" description="Low complexity" evidence="1">
    <location>
        <begin position="26"/>
        <end position="41"/>
    </location>
</feature>
<dbReference type="Gene3D" id="3.30.1380.10">
    <property type="match status" value="1"/>
</dbReference>
<dbReference type="RefSeq" id="WP_315730833.1">
    <property type="nucleotide sequence ID" value="NZ_JAVYII010000001.1"/>
</dbReference>
<protein>
    <submittedName>
        <fullName evidence="3">M15 family metallopeptidase</fullName>
    </submittedName>
</protein>
<name>A0ABU3PRE3_9ACTN</name>
<dbReference type="PANTHER" id="PTHR34385">
    <property type="entry name" value="D-ALANYL-D-ALANINE CARBOXYPEPTIDASE"/>
    <property type="match status" value="1"/>
</dbReference>
<dbReference type="EMBL" id="JAVYII010000001">
    <property type="protein sequence ID" value="MDT9591800.1"/>
    <property type="molecule type" value="Genomic_DNA"/>
</dbReference>